<dbReference type="eggNOG" id="arCOG06320">
    <property type="taxonomic scope" value="Archaea"/>
</dbReference>
<name>A0A1U7EUG7_NATPD</name>
<dbReference type="RefSeq" id="WP_011322256.1">
    <property type="nucleotide sequence ID" value="NC_007426.1"/>
</dbReference>
<dbReference type="Proteomes" id="UP000002698">
    <property type="component" value="Chromosome"/>
</dbReference>
<dbReference type="EMBL" id="CR936257">
    <property type="protein sequence ID" value="CAI48620.2"/>
    <property type="molecule type" value="Genomic_DNA"/>
</dbReference>
<evidence type="ECO:0000256" key="1">
    <source>
        <dbReference type="SAM" id="MobiDB-lite"/>
    </source>
</evidence>
<gene>
    <name evidence="3" type="ordered locus">NP_1058A</name>
</gene>
<dbReference type="OrthoDB" id="157634at2157"/>
<accession>A0A1U7EUG7</accession>
<dbReference type="InterPro" id="IPR055995">
    <property type="entry name" value="DUF7573"/>
</dbReference>
<feature type="domain" description="DUF7573" evidence="2">
    <location>
        <begin position="22"/>
        <end position="60"/>
    </location>
</feature>
<reference evidence="3 4" key="1">
    <citation type="journal article" date="2005" name="Genome Res.">
        <title>Living with two extremes: conclusions from the genome sequence of Natronomonas pharaonis.</title>
        <authorList>
            <person name="Falb M."/>
            <person name="Pfeiffer F."/>
            <person name="Palm P."/>
            <person name="Rodewald K."/>
            <person name="Hickmann V."/>
            <person name="Tittor J."/>
            <person name="Oesterhelt D."/>
        </authorList>
    </citation>
    <scope>NUCLEOTIDE SEQUENCE [LARGE SCALE GENOMIC DNA]</scope>
    <source>
        <strain evidence="4">ATCC 35678 / DSM 2160 / CIP 103997 / JCM 8858 / NBRC 14720 / NCIMB 2260 / Gabara</strain>
    </source>
</reference>
<organism evidence="3 4">
    <name type="scientific">Natronomonas pharaonis (strain ATCC 35678 / DSM 2160 / CIP 103997 / JCM 8858 / NBRC 14720 / NCIMB 2260 / Gabara)</name>
    <name type="common">Halobacterium pharaonis</name>
    <dbReference type="NCBI Taxonomy" id="348780"/>
    <lineage>
        <taxon>Archaea</taxon>
        <taxon>Methanobacteriati</taxon>
        <taxon>Methanobacteriota</taxon>
        <taxon>Stenosarchaea group</taxon>
        <taxon>Halobacteria</taxon>
        <taxon>Halobacteriales</taxon>
        <taxon>Natronomonadaceae</taxon>
        <taxon>Natronomonas</taxon>
    </lineage>
</organism>
<dbReference type="Pfam" id="PF24458">
    <property type="entry name" value="DUF7573"/>
    <property type="match status" value="1"/>
</dbReference>
<dbReference type="AlphaFoldDB" id="A0A1U7EUG7"/>
<evidence type="ECO:0000313" key="4">
    <source>
        <dbReference type="Proteomes" id="UP000002698"/>
    </source>
</evidence>
<feature type="compositionally biased region" description="Low complexity" evidence="1">
    <location>
        <begin position="10"/>
        <end position="21"/>
    </location>
</feature>
<keyword evidence="4" id="KW-1185">Reference proteome</keyword>
<dbReference type="KEGG" id="nph:NP_1058A"/>
<dbReference type="STRING" id="348780.NP_1058A"/>
<protein>
    <submittedName>
        <fullName evidence="3">Small CPxCG-related zinc finger protein</fullName>
    </submittedName>
</protein>
<evidence type="ECO:0000259" key="2">
    <source>
        <dbReference type="Pfam" id="PF24458"/>
    </source>
</evidence>
<proteinExistence type="predicted"/>
<sequence length="60" mass="6292">MRETSLNDFADGAADGSSDDTASATYVWTPSDAACDGCGVSVARRWRAADGLVCADCKDW</sequence>
<dbReference type="GeneID" id="3701043"/>
<evidence type="ECO:0000313" key="3">
    <source>
        <dbReference type="EMBL" id="CAI48620.2"/>
    </source>
</evidence>
<feature type="region of interest" description="Disordered" evidence="1">
    <location>
        <begin position="1"/>
        <end position="21"/>
    </location>
</feature>
<dbReference type="HOGENOM" id="CLU_2930290_0_0_2"/>
<dbReference type="EnsemblBacteria" id="CAI48620">
    <property type="protein sequence ID" value="CAI48620"/>
    <property type="gene ID" value="NP_1058A"/>
</dbReference>